<feature type="domain" description="DUF6534" evidence="2">
    <location>
        <begin position="170"/>
        <end position="258"/>
    </location>
</feature>
<dbReference type="EMBL" id="JARKIE010000102">
    <property type="protein sequence ID" value="KAJ7685833.1"/>
    <property type="molecule type" value="Genomic_DNA"/>
</dbReference>
<evidence type="ECO:0000313" key="4">
    <source>
        <dbReference type="Proteomes" id="UP001221757"/>
    </source>
</evidence>
<feature type="transmembrane region" description="Helical" evidence="1">
    <location>
        <begin position="124"/>
        <end position="147"/>
    </location>
</feature>
<evidence type="ECO:0000313" key="3">
    <source>
        <dbReference type="EMBL" id="KAJ7685833.1"/>
    </source>
</evidence>
<proteinExistence type="predicted"/>
<sequence>MPTQVVLTLAGPLFIGVILVWALLGSLIIQLYDYHNTSRSSDRLWVQILVYMVFLLDLLQTVLITQSSWIALIVNWGDATALINTPWSSATTPLLNGLLAACVQCFFAWRIWQLTHSTIGRGIAIVIVALALMQLAAAAAVTAEYTLFNRDYSRLPELSHADDTRLIGNFICDTVIATSMVIILAKAHRQSHFKATETLLNRLIVNTIETAAITAGVTLLTLILFKVSPATYYDIVTDYVSGRIYSNVLVATLNGRHRSRNGLSSINNFGTVDFAHGTEMNTFTAAQHTTITTVSGQLRGVAISTTVDTNEMADRSSLPKVTAI</sequence>
<comment type="caution">
    <text evidence="3">The sequence shown here is derived from an EMBL/GenBank/DDBJ whole genome shotgun (WGS) entry which is preliminary data.</text>
</comment>
<feature type="transmembrane region" description="Helical" evidence="1">
    <location>
        <begin position="6"/>
        <end position="32"/>
    </location>
</feature>
<keyword evidence="1" id="KW-0472">Membrane</keyword>
<gene>
    <name evidence="3" type="ORF">B0H17DRAFT_1073044</name>
</gene>
<feature type="transmembrane region" description="Helical" evidence="1">
    <location>
        <begin position="167"/>
        <end position="187"/>
    </location>
</feature>
<name>A0AAD7GEX4_MYCRO</name>
<dbReference type="AlphaFoldDB" id="A0AAD7GEX4"/>
<dbReference type="PANTHER" id="PTHR40465">
    <property type="entry name" value="CHROMOSOME 1, WHOLE GENOME SHOTGUN SEQUENCE"/>
    <property type="match status" value="1"/>
</dbReference>
<feature type="transmembrane region" description="Helical" evidence="1">
    <location>
        <begin position="94"/>
        <end position="112"/>
    </location>
</feature>
<dbReference type="InterPro" id="IPR045339">
    <property type="entry name" value="DUF6534"/>
</dbReference>
<keyword evidence="1" id="KW-0812">Transmembrane</keyword>
<feature type="transmembrane region" description="Helical" evidence="1">
    <location>
        <begin position="44"/>
        <end position="74"/>
    </location>
</feature>
<accession>A0AAD7GEX4</accession>
<organism evidence="3 4">
    <name type="scientific">Mycena rosella</name>
    <name type="common">Pink bonnet</name>
    <name type="synonym">Agaricus rosellus</name>
    <dbReference type="NCBI Taxonomy" id="1033263"/>
    <lineage>
        <taxon>Eukaryota</taxon>
        <taxon>Fungi</taxon>
        <taxon>Dikarya</taxon>
        <taxon>Basidiomycota</taxon>
        <taxon>Agaricomycotina</taxon>
        <taxon>Agaricomycetes</taxon>
        <taxon>Agaricomycetidae</taxon>
        <taxon>Agaricales</taxon>
        <taxon>Marasmiineae</taxon>
        <taxon>Mycenaceae</taxon>
        <taxon>Mycena</taxon>
    </lineage>
</organism>
<protein>
    <recommendedName>
        <fullName evidence="2">DUF6534 domain-containing protein</fullName>
    </recommendedName>
</protein>
<dbReference type="Pfam" id="PF20152">
    <property type="entry name" value="DUF6534"/>
    <property type="match status" value="1"/>
</dbReference>
<feature type="transmembrane region" description="Helical" evidence="1">
    <location>
        <begin position="199"/>
        <end position="225"/>
    </location>
</feature>
<dbReference type="Proteomes" id="UP001221757">
    <property type="component" value="Unassembled WGS sequence"/>
</dbReference>
<keyword evidence="4" id="KW-1185">Reference proteome</keyword>
<evidence type="ECO:0000256" key="1">
    <source>
        <dbReference type="SAM" id="Phobius"/>
    </source>
</evidence>
<reference evidence="3" key="1">
    <citation type="submission" date="2023-03" db="EMBL/GenBank/DDBJ databases">
        <title>Massive genome expansion in bonnet fungi (Mycena s.s.) driven by repeated elements and novel gene families across ecological guilds.</title>
        <authorList>
            <consortium name="Lawrence Berkeley National Laboratory"/>
            <person name="Harder C.B."/>
            <person name="Miyauchi S."/>
            <person name="Viragh M."/>
            <person name="Kuo A."/>
            <person name="Thoen E."/>
            <person name="Andreopoulos B."/>
            <person name="Lu D."/>
            <person name="Skrede I."/>
            <person name="Drula E."/>
            <person name="Henrissat B."/>
            <person name="Morin E."/>
            <person name="Kohler A."/>
            <person name="Barry K."/>
            <person name="LaButti K."/>
            <person name="Morin E."/>
            <person name="Salamov A."/>
            <person name="Lipzen A."/>
            <person name="Mereny Z."/>
            <person name="Hegedus B."/>
            <person name="Baldrian P."/>
            <person name="Stursova M."/>
            <person name="Weitz H."/>
            <person name="Taylor A."/>
            <person name="Grigoriev I.V."/>
            <person name="Nagy L.G."/>
            <person name="Martin F."/>
            <person name="Kauserud H."/>
        </authorList>
    </citation>
    <scope>NUCLEOTIDE SEQUENCE</scope>
    <source>
        <strain evidence="3">CBHHK067</strain>
    </source>
</reference>
<evidence type="ECO:0000259" key="2">
    <source>
        <dbReference type="Pfam" id="PF20152"/>
    </source>
</evidence>
<dbReference type="PANTHER" id="PTHR40465:SF1">
    <property type="entry name" value="DUF6534 DOMAIN-CONTAINING PROTEIN"/>
    <property type="match status" value="1"/>
</dbReference>
<keyword evidence="1" id="KW-1133">Transmembrane helix</keyword>